<evidence type="ECO:0000256" key="6">
    <source>
        <dbReference type="ARBA" id="ARBA00022840"/>
    </source>
</evidence>
<comment type="catalytic activity">
    <reaction evidence="8">
        <text>L-tyrosyl-[protein] + ATP = O-phospho-L-tyrosyl-[protein] + ADP + H(+)</text>
        <dbReference type="Rhea" id="RHEA:10596"/>
        <dbReference type="Rhea" id="RHEA-COMP:10136"/>
        <dbReference type="Rhea" id="RHEA-COMP:20101"/>
        <dbReference type="ChEBI" id="CHEBI:15378"/>
        <dbReference type="ChEBI" id="CHEBI:30616"/>
        <dbReference type="ChEBI" id="CHEBI:46858"/>
        <dbReference type="ChEBI" id="CHEBI:61978"/>
        <dbReference type="ChEBI" id="CHEBI:456216"/>
        <dbReference type="EC" id="2.7.10.2"/>
    </reaction>
</comment>
<keyword evidence="3" id="KW-0808">Transferase</keyword>
<comment type="similarity">
    <text evidence="1">Belongs to the CpsD/CapB family.</text>
</comment>
<organism evidence="10 11">
    <name type="scientific">Dorea acetigenes</name>
    <dbReference type="NCBI Taxonomy" id="2981787"/>
    <lineage>
        <taxon>Bacteria</taxon>
        <taxon>Bacillati</taxon>
        <taxon>Bacillota</taxon>
        <taxon>Clostridia</taxon>
        <taxon>Lachnospirales</taxon>
        <taxon>Lachnospiraceae</taxon>
        <taxon>Dorea</taxon>
    </lineage>
</organism>
<keyword evidence="11" id="KW-1185">Reference proteome</keyword>
<dbReference type="Proteomes" id="UP001652431">
    <property type="component" value="Unassembled WGS sequence"/>
</dbReference>
<dbReference type="EMBL" id="JAOQJU010000011">
    <property type="protein sequence ID" value="MCU6686932.1"/>
    <property type="molecule type" value="Genomic_DNA"/>
</dbReference>
<dbReference type="InterPro" id="IPR050445">
    <property type="entry name" value="Bact_polysacc_biosynth/exp"/>
</dbReference>
<dbReference type="PANTHER" id="PTHR32309:SF13">
    <property type="entry name" value="FERRIC ENTEROBACTIN TRANSPORT PROTEIN FEPE"/>
    <property type="match status" value="1"/>
</dbReference>
<keyword evidence="6" id="KW-0067">ATP-binding</keyword>
<dbReference type="InterPro" id="IPR027417">
    <property type="entry name" value="P-loop_NTPase"/>
</dbReference>
<dbReference type="SUPFAM" id="SSF52540">
    <property type="entry name" value="P-loop containing nucleoside triphosphate hydrolases"/>
    <property type="match status" value="1"/>
</dbReference>
<keyword evidence="5 10" id="KW-0418">Kinase</keyword>
<dbReference type="InterPro" id="IPR025669">
    <property type="entry name" value="AAA_dom"/>
</dbReference>
<dbReference type="EC" id="2.7.10.2" evidence="2"/>
<evidence type="ECO:0000256" key="4">
    <source>
        <dbReference type="ARBA" id="ARBA00022741"/>
    </source>
</evidence>
<dbReference type="GO" id="GO:0016301">
    <property type="term" value="F:kinase activity"/>
    <property type="evidence" value="ECO:0007669"/>
    <property type="project" value="UniProtKB-KW"/>
</dbReference>
<dbReference type="PANTHER" id="PTHR32309">
    <property type="entry name" value="TYROSINE-PROTEIN KINASE"/>
    <property type="match status" value="1"/>
</dbReference>
<name>A0ABT2RNG3_9FIRM</name>
<dbReference type="InterPro" id="IPR005702">
    <property type="entry name" value="Wzc-like_C"/>
</dbReference>
<evidence type="ECO:0000313" key="10">
    <source>
        <dbReference type="EMBL" id="MCU6686932.1"/>
    </source>
</evidence>
<evidence type="ECO:0000256" key="7">
    <source>
        <dbReference type="ARBA" id="ARBA00023137"/>
    </source>
</evidence>
<dbReference type="Pfam" id="PF13614">
    <property type="entry name" value="AAA_31"/>
    <property type="match status" value="1"/>
</dbReference>
<reference evidence="10 11" key="1">
    <citation type="journal article" date="2021" name="ISME Commun">
        <title>Automated analysis of genomic sequences facilitates high-throughput and comprehensive description of bacteria.</title>
        <authorList>
            <person name="Hitch T.C.A."/>
        </authorList>
    </citation>
    <scope>NUCLEOTIDE SEQUENCE [LARGE SCALE GENOMIC DNA]</scope>
    <source>
        <strain evidence="10 11">Sanger_03</strain>
    </source>
</reference>
<evidence type="ECO:0000256" key="5">
    <source>
        <dbReference type="ARBA" id="ARBA00022777"/>
    </source>
</evidence>
<dbReference type="NCBIfam" id="TIGR01007">
    <property type="entry name" value="eps_fam"/>
    <property type="match status" value="1"/>
</dbReference>
<protein>
    <recommendedName>
        <fullName evidence="2">non-specific protein-tyrosine kinase</fullName>
        <ecNumber evidence="2">2.7.10.2</ecNumber>
    </recommendedName>
</protein>
<dbReference type="RefSeq" id="WP_158370358.1">
    <property type="nucleotide sequence ID" value="NZ_JAOQJU010000011.1"/>
</dbReference>
<gene>
    <name evidence="10" type="ORF">OCV99_10300</name>
</gene>
<evidence type="ECO:0000313" key="11">
    <source>
        <dbReference type="Proteomes" id="UP001652431"/>
    </source>
</evidence>
<comment type="caution">
    <text evidence="10">The sequence shown here is derived from an EMBL/GenBank/DDBJ whole genome shotgun (WGS) entry which is preliminary data.</text>
</comment>
<proteinExistence type="inferred from homology"/>
<feature type="domain" description="AAA" evidence="9">
    <location>
        <begin position="34"/>
        <end position="166"/>
    </location>
</feature>
<evidence type="ECO:0000256" key="8">
    <source>
        <dbReference type="ARBA" id="ARBA00051245"/>
    </source>
</evidence>
<dbReference type="Gene3D" id="3.40.50.300">
    <property type="entry name" value="P-loop containing nucleotide triphosphate hydrolases"/>
    <property type="match status" value="1"/>
</dbReference>
<evidence type="ECO:0000259" key="9">
    <source>
        <dbReference type="Pfam" id="PF13614"/>
    </source>
</evidence>
<evidence type="ECO:0000256" key="3">
    <source>
        <dbReference type="ARBA" id="ARBA00022679"/>
    </source>
</evidence>
<keyword evidence="7" id="KW-0829">Tyrosine-protein kinase</keyword>
<dbReference type="CDD" id="cd05387">
    <property type="entry name" value="BY-kinase"/>
    <property type="match status" value="1"/>
</dbReference>
<evidence type="ECO:0000256" key="2">
    <source>
        <dbReference type="ARBA" id="ARBA00011903"/>
    </source>
</evidence>
<accession>A0ABT2RNG3</accession>
<keyword evidence="4" id="KW-0547">Nucleotide-binding</keyword>
<sequence>MKKAKIEIRQMAYATREALKTLRTNVQFCGDDKRVILVTSCVPGEGKTRSAIELAYTFAELNKPVLLIDADMRKSVMVSRLQIQGVEQGLSHFLSGQCSLADIVIETNVPKMHVMLAGPLVPNPTELLSTKRFRSMIESLRKVYEYIIIDSPPLGMVIDAAIIAKNCDGAIMVVESAKTKYRLAQNVKEKLENAGCTVMGVVLNKVDRKKQGGYYNKYYGASYGKKGYGEYYRYEPEEKE</sequence>
<evidence type="ECO:0000256" key="1">
    <source>
        <dbReference type="ARBA" id="ARBA00007316"/>
    </source>
</evidence>